<dbReference type="RefSeq" id="WP_130650549.1">
    <property type="nucleotide sequence ID" value="NZ_BMHA01000006.1"/>
</dbReference>
<dbReference type="InterPro" id="IPR023214">
    <property type="entry name" value="HAD_sf"/>
</dbReference>
<dbReference type="SFLD" id="SFLDF00029">
    <property type="entry name" value="phosphoserine_phosphatase"/>
    <property type="match status" value="1"/>
</dbReference>
<accession>A0A8J3ETV9</accession>
<dbReference type="Pfam" id="PF12710">
    <property type="entry name" value="HAD"/>
    <property type="match status" value="1"/>
</dbReference>
<dbReference type="InterPro" id="IPR036412">
    <property type="entry name" value="HAD-like_sf"/>
</dbReference>
<dbReference type="SUPFAM" id="SSF56784">
    <property type="entry name" value="HAD-like"/>
    <property type="match status" value="1"/>
</dbReference>
<dbReference type="InterPro" id="IPR045865">
    <property type="entry name" value="ACT-like_dom_sf"/>
</dbReference>
<dbReference type="GO" id="GO:0036424">
    <property type="term" value="F:L-phosphoserine phosphatase activity"/>
    <property type="evidence" value="ECO:0007669"/>
    <property type="project" value="InterPro"/>
</dbReference>
<dbReference type="PANTHER" id="PTHR43344:SF2">
    <property type="entry name" value="PHOSPHOSERINE PHOSPHATASE"/>
    <property type="match status" value="1"/>
</dbReference>
<evidence type="ECO:0000256" key="5">
    <source>
        <dbReference type="ARBA" id="ARBA00022605"/>
    </source>
</evidence>
<dbReference type="InterPro" id="IPR049148">
    <property type="entry name" value="PSP_ACT"/>
</dbReference>
<evidence type="ECO:0000256" key="1">
    <source>
        <dbReference type="ARBA" id="ARBA00001946"/>
    </source>
</evidence>
<dbReference type="InterPro" id="IPR004469">
    <property type="entry name" value="PSP"/>
</dbReference>
<dbReference type="GO" id="GO:0005737">
    <property type="term" value="C:cytoplasm"/>
    <property type="evidence" value="ECO:0007669"/>
    <property type="project" value="TreeGrafter"/>
</dbReference>
<dbReference type="EMBL" id="BMHA01000006">
    <property type="protein sequence ID" value="GGI06406.1"/>
    <property type="molecule type" value="Genomic_DNA"/>
</dbReference>
<dbReference type="GO" id="GO:0000287">
    <property type="term" value="F:magnesium ion binding"/>
    <property type="evidence" value="ECO:0007669"/>
    <property type="project" value="TreeGrafter"/>
</dbReference>
<keyword evidence="6" id="KW-0479">Metal-binding</keyword>
<evidence type="ECO:0000256" key="12">
    <source>
        <dbReference type="ARBA" id="ARBA00048523"/>
    </source>
</evidence>
<evidence type="ECO:0000256" key="7">
    <source>
        <dbReference type="ARBA" id="ARBA00022801"/>
    </source>
</evidence>
<reference evidence="15" key="1">
    <citation type="journal article" date="2014" name="Int. J. Syst. Evol. Microbiol.">
        <title>Complete genome sequence of Corynebacterium casei LMG S-19264T (=DSM 44701T), isolated from a smear-ripened cheese.</title>
        <authorList>
            <consortium name="US DOE Joint Genome Institute (JGI-PGF)"/>
            <person name="Walter F."/>
            <person name="Albersmeier A."/>
            <person name="Kalinowski J."/>
            <person name="Ruckert C."/>
        </authorList>
    </citation>
    <scope>NUCLEOTIDE SEQUENCE</scope>
    <source>
        <strain evidence="15">CGMCC 1.14988</strain>
    </source>
</reference>
<dbReference type="SFLD" id="SFLDG01137">
    <property type="entry name" value="C1.6.1:_Phosphoserine_Phosphat"/>
    <property type="match status" value="1"/>
</dbReference>
<dbReference type="Proteomes" id="UP000650511">
    <property type="component" value="Unassembled WGS sequence"/>
</dbReference>
<organism evidence="15 16">
    <name type="scientific">Egicoccus halophilus</name>
    <dbReference type="NCBI Taxonomy" id="1670830"/>
    <lineage>
        <taxon>Bacteria</taxon>
        <taxon>Bacillati</taxon>
        <taxon>Actinomycetota</taxon>
        <taxon>Nitriliruptoria</taxon>
        <taxon>Egicoccales</taxon>
        <taxon>Egicoccaceae</taxon>
        <taxon>Egicoccus</taxon>
    </lineage>
</organism>
<feature type="active site" description="Nucleophile" evidence="13">
    <location>
        <position position="180"/>
    </location>
</feature>
<dbReference type="Gene3D" id="3.30.70.260">
    <property type="match status" value="2"/>
</dbReference>
<dbReference type="InterPro" id="IPR050582">
    <property type="entry name" value="HAD-like_SerB"/>
</dbReference>
<feature type="active site" description="Proton donor" evidence="13">
    <location>
        <position position="182"/>
    </location>
</feature>
<evidence type="ECO:0000256" key="2">
    <source>
        <dbReference type="ARBA" id="ARBA00005135"/>
    </source>
</evidence>
<comment type="cofactor">
    <cofactor evidence="1">
        <name>Mg(2+)</name>
        <dbReference type="ChEBI" id="CHEBI:18420"/>
    </cofactor>
</comment>
<sequence>MDDSLRTILVRCTGRDRPGITTGLLGVLADTGAHLYDMEQVVVRERLTLDLLIGVSTGDNALKDLLFHGWEQGFQLDFEVVEEASQRATKPRFVVTVIGQTLLPAALAGVTGAIAEGGGNIDRILRLSRYPVVSYEFVVVDGDVETMRHALVAASRRHGVDVAIQRESLERRAKRLVIMDVDSTLIQDEVIELLADIAGCAQEVADITARAMNGELDFEASLRERVAKLAGTPVAALGEVRDRLRLTPGARTFVRTLKRLGYTVAIVSGGFTAVTDELARDLDLDHAVANELEIVDGVLTGRVVGQVVDRAGKAAVLRRIAEAEHIPLEQTVAVGDGANDLDMLATAGLGIAFNAKPVVRDAADTAVSVPYLDAILFLLGIRREEVEAADEKDPGLVRDGLIPVPGTPPV</sequence>
<proteinExistence type="inferred from homology"/>
<dbReference type="NCBIfam" id="TIGR01488">
    <property type="entry name" value="HAD-SF-IB"/>
    <property type="match status" value="1"/>
</dbReference>
<evidence type="ECO:0000256" key="9">
    <source>
        <dbReference type="ARBA" id="ARBA00023299"/>
    </source>
</evidence>
<dbReference type="Gene3D" id="3.40.50.1000">
    <property type="entry name" value="HAD superfamily/HAD-like"/>
    <property type="match status" value="1"/>
</dbReference>
<feature type="domain" description="Phosphoserine phosphatase ACT" evidence="14">
    <location>
        <begin position="94"/>
        <end position="165"/>
    </location>
</feature>
<dbReference type="SFLD" id="SFLDS00003">
    <property type="entry name" value="Haloacid_Dehalogenase"/>
    <property type="match status" value="1"/>
</dbReference>
<evidence type="ECO:0000256" key="3">
    <source>
        <dbReference type="ARBA" id="ARBA00009184"/>
    </source>
</evidence>
<dbReference type="NCBIfam" id="TIGR00338">
    <property type="entry name" value="serB"/>
    <property type="match status" value="1"/>
</dbReference>
<keyword evidence="5" id="KW-0028">Amino-acid biosynthesis</keyword>
<dbReference type="CDD" id="cd07500">
    <property type="entry name" value="HAD_PSP"/>
    <property type="match status" value="1"/>
</dbReference>
<reference evidence="15" key="2">
    <citation type="submission" date="2020-09" db="EMBL/GenBank/DDBJ databases">
        <authorList>
            <person name="Sun Q."/>
            <person name="Zhou Y."/>
        </authorList>
    </citation>
    <scope>NUCLEOTIDE SEQUENCE</scope>
    <source>
        <strain evidence="15">CGMCC 1.14988</strain>
    </source>
</reference>
<dbReference type="Pfam" id="PF13740">
    <property type="entry name" value="ACT_6"/>
    <property type="match status" value="1"/>
</dbReference>
<gene>
    <name evidence="15" type="ORF">GCM10011354_18930</name>
</gene>
<keyword evidence="8" id="KW-0460">Magnesium</keyword>
<dbReference type="SUPFAM" id="SSF55021">
    <property type="entry name" value="ACT-like"/>
    <property type="match status" value="1"/>
</dbReference>
<comment type="catalytic activity">
    <reaction evidence="12">
        <text>O-phospho-D-serine + H2O = D-serine + phosphate</text>
        <dbReference type="Rhea" id="RHEA:24873"/>
        <dbReference type="ChEBI" id="CHEBI:15377"/>
        <dbReference type="ChEBI" id="CHEBI:35247"/>
        <dbReference type="ChEBI" id="CHEBI:43474"/>
        <dbReference type="ChEBI" id="CHEBI:58680"/>
        <dbReference type="EC" id="3.1.3.3"/>
    </reaction>
</comment>
<dbReference type="SFLD" id="SFLDG01136">
    <property type="entry name" value="C1.6:_Phosphoserine_Phosphatas"/>
    <property type="match status" value="1"/>
</dbReference>
<keyword evidence="7" id="KW-0378">Hydrolase</keyword>
<comment type="catalytic activity">
    <reaction evidence="11">
        <text>O-phospho-L-serine + H2O = L-serine + phosphate</text>
        <dbReference type="Rhea" id="RHEA:21208"/>
        <dbReference type="ChEBI" id="CHEBI:15377"/>
        <dbReference type="ChEBI" id="CHEBI:33384"/>
        <dbReference type="ChEBI" id="CHEBI:43474"/>
        <dbReference type="ChEBI" id="CHEBI:57524"/>
        <dbReference type="EC" id="3.1.3.3"/>
    </reaction>
</comment>
<comment type="pathway">
    <text evidence="2">Amino-acid biosynthesis; L-serine biosynthesis; L-serine from 3-phospho-D-glycerate: step 3/3.</text>
</comment>
<dbReference type="GO" id="GO:0006564">
    <property type="term" value="P:L-serine biosynthetic process"/>
    <property type="evidence" value="ECO:0007669"/>
    <property type="project" value="UniProtKB-KW"/>
</dbReference>
<dbReference type="OrthoDB" id="9792539at2"/>
<evidence type="ECO:0000256" key="13">
    <source>
        <dbReference type="PIRSR" id="PIRSR604469-1"/>
    </source>
</evidence>
<keyword evidence="16" id="KW-1185">Reference proteome</keyword>
<comment type="similarity">
    <text evidence="3">Belongs to the HAD-like hydrolase superfamily. SerB family.</text>
</comment>
<dbReference type="PANTHER" id="PTHR43344">
    <property type="entry name" value="PHOSPHOSERINE PHOSPHATASE"/>
    <property type="match status" value="1"/>
</dbReference>
<evidence type="ECO:0000256" key="4">
    <source>
        <dbReference type="ARBA" id="ARBA00012640"/>
    </source>
</evidence>
<protein>
    <recommendedName>
        <fullName evidence="4">phosphoserine phosphatase</fullName>
        <ecNumber evidence="4">3.1.3.3</ecNumber>
    </recommendedName>
    <alternativeName>
        <fullName evidence="10">O-phosphoserine phosphohydrolase</fullName>
    </alternativeName>
</protein>
<dbReference type="AlphaFoldDB" id="A0A8J3ETV9"/>
<evidence type="ECO:0000313" key="15">
    <source>
        <dbReference type="EMBL" id="GGI06406.1"/>
    </source>
</evidence>
<evidence type="ECO:0000256" key="6">
    <source>
        <dbReference type="ARBA" id="ARBA00022723"/>
    </source>
</evidence>
<comment type="caution">
    <text evidence="15">The sequence shown here is derived from an EMBL/GenBank/DDBJ whole genome shotgun (WGS) entry which is preliminary data.</text>
</comment>
<evidence type="ECO:0000313" key="16">
    <source>
        <dbReference type="Proteomes" id="UP000650511"/>
    </source>
</evidence>
<evidence type="ECO:0000259" key="14">
    <source>
        <dbReference type="Pfam" id="PF21086"/>
    </source>
</evidence>
<keyword evidence="9" id="KW-0718">Serine biosynthesis</keyword>
<dbReference type="UniPathway" id="UPA00135">
    <property type="reaction ID" value="UER00198"/>
</dbReference>
<name>A0A8J3ETV9_9ACTN</name>
<evidence type="ECO:0000256" key="8">
    <source>
        <dbReference type="ARBA" id="ARBA00022842"/>
    </source>
</evidence>
<evidence type="ECO:0000256" key="11">
    <source>
        <dbReference type="ARBA" id="ARBA00048138"/>
    </source>
</evidence>
<dbReference type="Pfam" id="PF21086">
    <property type="entry name" value="ACT_PSP_2"/>
    <property type="match status" value="1"/>
</dbReference>
<evidence type="ECO:0000256" key="10">
    <source>
        <dbReference type="ARBA" id="ARBA00031693"/>
    </source>
</evidence>
<dbReference type="EC" id="3.1.3.3" evidence="4"/>